<dbReference type="AlphaFoldDB" id="A0A3B0Y219"/>
<gene>
    <name evidence="1" type="ORF">MNBD_GAMMA15-832</name>
</gene>
<evidence type="ECO:0000313" key="1">
    <source>
        <dbReference type="EMBL" id="VAW74698.1"/>
    </source>
</evidence>
<name>A0A3B0Y219_9ZZZZ</name>
<reference evidence="1" key="1">
    <citation type="submission" date="2018-06" db="EMBL/GenBank/DDBJ databases">
        <authorList>
            <person name="Zhirakovskaya E."/>
        </authorList>
    </citation>
    <scope>NUCLEOTIDE SEQUENCE</scope>
</reference>
<accession>A0A3B0Y219</accession>
<organism evidence="1">
    <name type="scientific">hydrothermal vent metagenome</name>
    <dbReference type="NCBI Taxonomy" id="652676"/>
    <lineage>
        <taxon>unclassified sequences</taxon>
        <taxon>metagenomes</taxon>
        <taxon>ecological metagenomes</taxon>
    </lineage>
</organism>
<dbReference type="PROSITE" id="PS51257">
    <property type="entry name" value="PROKAR_LIPOPROTEIN"/>
    <property type="match status" value="1"/>
</dbReference>
<sequence length="174" mass="19753">METLKHLSLIAIILLSSACTSISSVHPLGTDTVQLVEHEWRGTWIAQDGTLQLDVLDTKAGIIELVFIEHGKIEKYTVTIKKSGQDTYMNLLNKDKSYLFAKFKKRYNQIIVWPPSSKAMKVAIASEAIKGEITKDDDLLITADKDNLNKFFADNSEKMLFEYDEPVVFRKNVK</sequence>
<protein>
    <recommendedName>
        <fullName evidence="2">Lipoprotein</fullName>
    </recommendedName>
</protein>
<proteinExistence type="predicted"/>
<evidence type="ECO:0008006" key="2">
    <source>
        <dbReference type="Google" id="ProtNLM"/>
    </source>
</evidence>
<dbReference type="EMBL" id="UOFN01000039">
    <property type="protein sequence ID" value="VAW74698.1"/>
    <property type="molecule type" value="Genomic_DNA"/>
</dbReference>